<dbReference type="InterPro" id="IPR038185">
    <property type="entry name" value="MyTH4_dom_sf"/>
</dbReference>
<dbReference type="InterPro" id="IPR000299">
    <property type="entry name" value="FERM_domain"/>
</dbReference>
<evidence type="ECO:0000313" key="13">
    <source>
        <dbReference type="Proteomes" id="UP000054558"/>
    </source>
</evidence>
<protein>
    <submittedName>
        <fullName evidence="12">Myosin</fullName>
    </submittedName>
</protein>
<comment type="subcellular location">
    <subcellularLocation>
        <location evidence="1">Cytoplasm</location>
    </subcellularLocation>
</comment>
<evidence type="ECO:0000259" key="11">
    <source>
        <dbReference type="PROSITE" id="PS51016"/>
    </source>
</evidence>
<proteinExistence type="inferred from homology"/>
<feature type="domain" description="MyTH4" evidence="11">
    <location>
        <begin position="116"/>
        <end position="289"/>
    </location>
</feature>
<feature type="region of interest" description="Disordered" evidence="9">
    <location>
        <begin position="373"/>
        <end position="430"/>
    </location>
</feature>
<dbReference type="Gene3D" id="1.20.80.10">
    <property type="match status" value="1"/>
</dbReference>
<keyword evidence="13" id="KW-1185">Reference proteome</keyword>
<keyword evidence="6" id="KW-0067">ATP-binding</keyword>
<evidence type="ECO:0000256" key="7">
    <source>
        <dbReference type="ARBA" id="ARBA00023175"/>
    </source>
</evidence>
<feature type="domain" description="FERM" evidence="10">
    <location>
        <begin position="294"/>
        <end position="663"/>
    </location>
</feature>
<accession>A0A1Y1I5C1</accession>
<dbReference type="Gene3D" id="1.25.40.530">
    <property type="entry name" value="MyTH4 domain"/>
    <property type="match status" value="1"/>
</dbReference>
<dbReference type="GO" id="GO:0005737">
    <property type="term" value="C:cytoplasm"/>
    <property type="evidence" value="ECO:0007669"/>
    <property type="project" value="UniProtKB-SubCell"/>
</dbReference>
<keyword evidence="7" id="KW-0505">Motor protein</keyword>
<dbReference type="SMART" id="SM00139">
    <property type="entry name" value="MyTH4"/>
    <property type="match status" value="1"/>
</dbReference>
<dbReference type="OMA" id="PREMYLA"/>
<dbReference type="GO" id="GO:0005524">
    <property type="term" value="F:ATP binding"/>
    <property type="evidence" value="ECO:0007669"/>
    <property type="project" value="UniProtKB-KW"/>
</dbReference>
<dbReference type="OrthoDB" id="6108017at2759"/>
<dbReference type="InterPro" id="IPR029071">
    <property type="entry name" value="Ubiquitin-like_domsf"/>
</dbReference>
<dbReference type="Pfam" id="PF02174">
    <property type="entry name" value="IRS"/>
    <property type="match status" value="1"/>
</dbReference>
<evidence type="ECO:0000256" key="9">
    <source>
        <dbReference type="SAM" id="MobiDB-lite"/>
    </source>
</evidence>
<dbReference type="PANTHER" id="PTHR22692:SF33">
    <property type="entry name" value="MYOSIN"/>
    <property type="match status" value="1"/>
</dbReference>
<reference evidence="12 13" key="1">
    <citation type="journal article" date="2014" name="Nat. Commun.">
        <title>Klebsormidium flaccidum genome reveals primary factors for plant terrestrial adaptation.</title>
        <authorList>
            <person name="Hori K."/>
            <person name="Maruyama F."/>
            <person name="Fujisawa T."/>
            <person name="Togashi T."/>
            <person name="Yamamoto N."/>
            <person name="Seo M."/>
            <person name="Sato S."/>
            <person name="Yamada T."/>
            <person name="Mori H."/>
            <person name="Tajima N."/>
            <person name="Moriyama T."/>
            <person name="Ikeuchi M."/>
            <person name="Watanabe M."/>
            <person name="Wada H."/>
            <person name="Kobayashi K."/>
            <person name="Saito M."/>
            <person name="Masuda T."/>
            <person name="Sasaki-Sekimoto Y."/>
            <person name="Mashiguchi K."/>
            <person name="Awai K."/>
            <person name="Shimojima M."/>
            <person name="Masuda S."/>
            <person name="Iwai M."/>
            <person name="Nobusawa T."/>
            <person name="Narise T."/>
            <person name="Kondo S."/>
            <person name="Saito H."/>
            <person name="Sato R."/>
            <person name="Murakawa M."/>
            <person name="Ihara Y."/>
            <person name="Oshima-Yamada Y."/>
            <person name="Ohtaka K."/>
            <person name="Satoh M."/>
            <person name="Sonobe K."/>
            <person name="Ishii M."/>
            <person name="Ohtani R."/>
            <person name="Kanamori-Sato M."/>
            <person name="Honoki R."/>
            <person name="Miyazaki D."/>
            <person name="Mochizuki H."/>
            <person name="Umetsu J."/>
            <person name="Higashi K."/>
            <person name="Shibata D."/>
            <person name="Kamiya Y."/>
            <person name="Sato N."/>
            <person name="Nakamura Y."/>
            <person name="Tabata S."/>
            <person name="Ida S."/>
            <person name="Kurokawa K."/>
            <person name="Ohta H."/>
        </authorList>
    </citation>
    <scope>NUCLEOTIDE SEQUENCE [LARGE SCALE GENOMIC DNA]</scope>
    <source>
        <strain evidence="12 13">NIES-2285</strain>
    </source>
</reference>
<evidence type="ECO:0000256" key="3">
    <source>
        <dbReference type="ARBA" id="ARBA00022490"/>
    </source>
</evidence>
<dbReference type="AlphaFoldDB" id="A0A1Y1I5C1"/>
<dbReference type="SMR" id="A0A1Y1I5C1"/>
<dbReference type="SUPFAM" id="SSF47031">
    <property type="entry name" value="Second domain of FERM"/>
    <property type="match status" value="1"/>
</dbReference>
<evidence type="ECO:0000313" key="12">
    <source>
        <dbReference type="EMBL" id="GAQ84361.1"/>
    </source>
</evidence>
<dbReference type="Gene3D" id="2.30.29.30">
    <property type="entry name" value="Pleckstrin-homology domain (PH domain)/Phosphotyrosine-binding domain (PTB)"/>
    <property type="match status" value="1"/>
</dbReference>
<dbReference type="Gene3D" id="3.10.20.90">
    <property type="entry name" value="Phosphatidylinositol 3-kinase Catalytic Subunit, Chain A, domain 1"/>
    <property type="match status" value="1"/>
</dbReference>
<organism evidence="12 13">
    <name type="scientific">Klebsormidium nitens</name>
    <name type="common">Green alga</name>
    <name type="synonym">Ulothrix nitens</name>
    <dbReference type="NCBI Taxonomy" id="105231"/>
    <lineage>
        <taxon>Eukaryota</taxon>
        <taxon>Viridiplantae</taxon>
        <taxon>Streptophyta</taxon>
        <taxon>Klebsormidiophyceae</taxon>
        <taxon>Klebsormidiales</taxon>
        <taxon>Klebsormidiaceae</taxon>
        <taxon>Klebsormidium</taxon>
    </lineage>
</organism>
<name>A0A1Y1I5C1_KLENI</name>
<keyword evidence="5" id="KW-0547">Nucleotide-binding</keyword>
<feature type="compositionally biased region" description="Low complexity" evidence="9">
    <location>
        <begin position="405"/>
        <end position="418"/>
    </location>
</feature>
<dbReference type="SUPFAM" id="SSF54236">
    <property type="entry name" value="Ubiquitin-like"/>
    <property type="match status" value="1"/>
</dbReference>
<dbReference type="Proteomes" id="UP000054558">
    <property type="component" value="Unassembled WGS sequence"/>
</dbReference>
<keyword evidence="8" id="KW-0009">Actin-binding</keyword>
<dbReference type="PROSITE" id="PS50057">
    <property type="entry name" value="FERM_3"/>
    <property type="match status" value="1"/>
</dbReference>
<keyword evidence="3" id="KW-0963">Cytoplasm</keyword>
<dbReference type="SUPFAM" id="SSF50729">
    <property type="entry name" value="PH domain-like"/>
    <property type="match status" value="1"/>
</dbReference>
<evidence type="ECO:0000256" key="6">
    <source>
        <dbReference type="ARBA" id="ARBA00022840"/>
    </source>
</evidence>
<feature type="compositionally biased region" description="Low complexity" evidence="9">
    <location>
        <begin position="388"/>
        <end position="398"/>
    </location>
</feature>
<dbReference type="STRING" id="105231.A0A1Y1I5C1"/>
<feature type="compositionally biased region" description="Low complexity" evidence="9">
    <location>
        <begin position="34"/>
        <end position="45"/>
    </location>
</feature>
<dbReference type="SMART" id="SM00295">
    <property type="entry name" value="B41"/>
    <property type="match status" value="1"/>
</dbReference>
<dbReference type="GO" id="GO:0005856">
    <property type="term" value="C:cytoskeleton"/>
    <property type="evidence" value="ECO:0007669"/>
    <property type="project" value="InterPro"/>
</dbReference>
<evidence type="ECO:0000256" key="8">
    <source>
        <dbReference type="ARBA" id="ARBA00023203"/>
    </source>
</evidence>
<dbReference type="InterPro" id="IPR035963">
    <property type="entry name" value="FERM_2"/>
</dbReference>
<sequence>MAQAIARSGFGSPREASRIPNETTDEEFTEDLAPGSPVGRSSSGGFVAPSAPSASVIKLSPSGSIIFGRPSASGSASLALGALTFESYARVHFAPRFKGTSCLDRVEIPVAEVVQFTKVPLTEPLLARILASHTRERAVSMFRHLMSYMGELTTKHSGVHHVQAILGMGIKDVDLRDEIYCHIAKQTSDNPSRMSTVRGWQALALCLGTFPPSAGLQPYLECHIESVMHGAAAGGALPRFRGSSTTGGATATPITPAAAAPFCLARMRKLMRTGARKHVPLLAEISAVESMEPVKIQLLLPDDTTQELALDATVTAAEAAHEMAAQLGLGTGHNYGVFEVADGLEKLLPGTRFLLDVQAGWAAAAAATREARQRKRTFSLPFSRHNSRGSTGSSASSSSHEESMSARSSTNSQTSDRSSGARSLPGEDEPGKQAVLMFKRKIFLGDDLEGPGGDAPGTSEGDAVRMEARAFEYTQAVHDVMAGVYPVSEQDAVLLAALQLRADLGDSITLHALEDIPLQAFIPLAYCERHTVAEWRAECLAHIASLPAEGDPEKRREDYIAFLKSRTVLYGSTWFFAEQKANPRFPAELLVTINRDGIFFIHTVTREPLLHVTFTEVCSWGHSSSSFSLVTGNMTYNQDHRLVTQQGEEIGVVIQHYINQIKF</sequence>
<keyword evidence="4" id="KW-0677">Repeat</keyword>
<comment type="similarity">
    <text evidence="2">Belongs to the TRAFAC class myosin-kinesin ATPase superfamily. Myosin family.</text>
</comment>
<evidence type="ECO:0000259" key="10">
    <source>
        <dbReference type="PROSITE" id="PS50057"/>
    </source>
</evidence>
<evidence type="ECO:0000256" key="1">
    <source>
        <dbReference type="ARBA" id="ARBA00004496"/>
    </source>
</evidence>
<dbReference type="CDD" id="cd14473">
    <property type="entry name" value="FERM_B-lobe"/>
    <property type="match status" value="1"/>
</dbReference>
<evidence type="ECO:0000256" key="4">
    <source>
        <dbReference type="ARBA" id="ARBA00022737"/>
    </source>
</evidence>
<dbReference type="PROSITE" id="PS51016">
    <property type="entry name" value="MYTH4"/>
    <property type="match status" value="1"/>
</dbReference>
<dbReference type="InterPro" id="IPR019749">
    <property type="entry name" value="Band_41_domain"/>
</dbReference>
<dbReference type="Pfam" id="PF00373">
    <property type="entry name" value="FERM_M"/>
    <property type="match status" value="1"/>
</dbReference>
<evidence type="ECO:0000256" key="5">
    <source>
        <dbReference type="ARBA" id="ARBA00022741"/>
    </source>
</evidence>
<gene>
    <name evidence="12" type="ORF">KFL_001860080</name>
</gene>
<dbReference type="Pfam" id="PF00784">
    <property type="entry name" value="MyTH4"/>
    <property type="match status" value="1"/>
</dbReference>
<dbReference type="InterPro" id="IPR011993">
    <property type="entry name" value="PH-like_dom_sf"/>
</dbReference>
<dbReference type="InterPro" id="IPR014352">
    <property type="entry name" value="FERM/acyl-CoA-bd_prot_sf"/>
</dbReference>
<dbReference type="Pfam" id="PF21989">
    <property type="entry name" value="RA_2"/>
    <property type="match status" value="1"/>
</dbReference>
<feature type="region of interest" description="Disordered" evidence="9">
    <location>
        <begin position="1"/>
        <end position="46"/>
    </location>
</feature>
<dbReference type="InterPro" id="IPR000857">
    <property type="entry name" value="MyTH4_dom"/>
</dbReference>
<dbReference type="InterPro" id="IPR019748">
    <property type="entry name" value="FERM_central"/>
</dbReference>
<evidence type="ECO:0000256" key="2">
    <source>
        <dbReference type="ARBA" id="ARBA00008314"/>
    </source>
</evidence>
<dbReference type="PANTHER" id="PTHR22692">
    <property type="entry name" value="MYOSIN VII, XV"/>
    <property type="match status" value="1"/>
</dbReference>
<dbReference type="EMBL" id="DF237135">
    <property type="protein sequence ID" value="GAQ84361.1"/>
    <property type="molecule type" value="Genomic_DNA"/>
</dbReference>
<dbReference type="InterPro" id="IPR051567">
    <property type="entry name" value="Unconventional_Myosin_ATPase"/>
</dbReference>
<dbReference type="InterPro" id="IPR002404">
    <property type="entry name" value="IRS_PTB"/>
</dbReference>
<dbReference type="GO" id="GO:0003779">
    <property type="term" value="F:actin binding"/>
    <property type="evidence" value="ECO:0007669"/>
    <property type="project" value="UniProtKB-KW"/>
</dbReference>